<evidence type="ECO:0008006" key="2">
    <source>
        <dbReference type="Google" id="ProtNLM"/>
    </source>
</evidence>
<name>A0A644WU66_9ZZZZ</name>
<gene>
    <name evidence="1" type="ORF">SDC9_53595</name>
</gene>
<proteinExistence type="predicted"/>
<reference evidence="1" key="1">
    <citation type="submission" date="2019-08" db="EMBL/GenBank/DDBJ databases">
        <authorList>
            <person name="Kucharzyk K."/>
            <person name="Murdoch R.W."/>
            <person name="Higgins S."/>
            <person name="Loffler F."/>
        </authorList>
    </citation>
    <scope>NUCLEOTIDE SEQUENCE</scope>
</reference>
<accession>A0A644WU66</accession>
<organism evidence="1">
    <name type="scientific">bioreactor metagenome</name>
    <dbReference type="NCBI Taxonomy" id="1076179"/>
    <lineage>
        <taxon>unclassified sequences</taxon>
        <taxon>metagenomes</taxon>
        <taxon>ecological metagenomes</taxon>
    </lineage>
</organism>
<protein>
    <recommendedName>
        <fullName evidence="2">DUF4365 domain-containing protein</fullName>
    </recommendedName>
</protein>
<evidence type="ECO:0000313" key="1">
    <source>
        <dbReference type="EMBL" id="MPM07289.1"/>
    </source>
</evidence>
<dbReference type="AlphaFoldDB" id="A0A644WU66"/>
<comment type="caution">
    <text evidence="1">The sequence shown here is derived from an EMBL/GenBank/DDBJ whole genome shotgun (WGS) entry which is preliminary data.</text>
</comment>
<sequence>MNIELEATNAIRTLISRNAYLSPYVDENDKTPAWDGFVYVYGNKNPNHPKDSLIGRVPIQVKGTKVKEIKEGHIFYKIEKNDLNAYNSEGGSIFFVVQITEKYDVQVYFNELLPLDIERLLKKMGNHKSKKVRLEKMPLDEDGLANLFLNFIHNRNKQVGTVDREKLYFDDWDNSLESIENYSFSCSLVNTKPENVFKALTTMPIYLYAKPKGLNIKIPMDRFTNGVITEEATHEIGIEDKIYYDKAKVVWENGQKYIKFGRALLIEIEENINNGFSIKLNIKSLGTLSERIKDGNFFSDAIKEKGFTIDGIKIPLKYEVDDEIEKLLLNLDTLKELKYILDSLNVNEDLELDSISSEEGWKIDFILGINKVTNHKFKNDGRLLKYIKIANIKILFFEENDNGNLLASNFFSRKDCYGYKIFADNKLGEKQEISKYLLLKANDLTCSNFVCENIFEDIIKYDTGYEYQISVNYLLLEIIRAYDMNIGKHEDLYKLAVQVSEWLCSKSENDVNYRMNYLQIKRRKESLNDAEIKELENIIENYFDDWSIKAGALILLGKIIEAKKIISKQSEENKSMFKQYPIYSLINQYVK</sequence>
<dbReference type="EMBL" id="VSSQ01001319">
    <property type="protein sequence ID" value="MPM07289.1"/>
    <property type="molecule type" value="Genomic_DNA"/>
</dbReference>